<dbReference type="AlphaFoldDB" id="A7VNK1"/>
<accession>A7VNK1</accession>
<reference evidence="1 2" key="2">
    <citation type="submission" date="2007-08" db="EMBL/GenBank/DDBJ databases">
        <authorList>
            <person name="Fulton L."/>
            <person name="Clifton S."/>
            <person name="Fulton B."/>
            <person name="Xu J."/>
            <person name="Minx P."/>
            <person name="Pepin K.H."/>
            <person name="Johnson M."/>
            <person name="Thiruvilangam P."/>
            <person name="Bhonagiri V."/>
            <person name="Nash W.E."/>
            <person name="Wang C."/>
            <person name="Mardis E.R."/>
            <person name="Wilson R.K."/>
        </authorList>
    </citation>
    <scope>NUCLEOTIDE SEQUENCE [LARGE SCALE GENOMIC DNA]</scope>
    <source>
        <strain evidence="1 2">DSM 753</strain>
    </source>
</reference>
<sequence>MRVARTVNLTPDQVRAQLRLFTAISAAQQDGLAVPCTDDPPSWDKESMNPAACDGCPVFELCAVYAATGAVRHGIIAGRHACEMTCHKEAAA</sequence>
<dbReference type="eggNOG" id="ENOG5033W6C">
    <property type="taxonomic scope" value="Bacteria"/>
</dbReference>
<dbReference type="HOGENOM" id="CLU_2410821_0_0_9"/>
<proteinExistence type="predicted"/>
<dbReference type="EMBL" id="ABCB02000007">
    <property type="protein sequence ID" value="EDO63046.1"/>
    <property type="molecule type" value="Genomic_DNA"/>
</dbReference>
<protein>
    <recommendedName>
        <fullName evidence="3">4Fe-4S Wbl-type domain-containing protein</fullName>
    </recommendedName>
</protein>
<dbReference type="OrthoDB" id="3838043at2"/>
<organism evidence="1 2">
    <name type="scientific">[Clostridium] leptum DSM 753</name>
    <dbReference type="NCBI Taxonomy" id="428125"/>
    <lineage>
        <taxon>Bacteria</taxon>
        <taxon>Bacillati</taxon>
        <taxon>Bacillota</taxon>
        <taxon>Clostridia</taxon>
        <taxon>Eubacteriales</taxon>
        <taxon>Oscillospiraceae</taxon>
        <taxon>Oscillospiraceae incertae sedis</taxon>
    </lineage>
</organism>
<gene>
    <name evidence="1" type="ORF">CLOLEP_00127</name>
</gene>
<evidence type="ECO:0008006" key="3">
    <source>
        <dbReference type="Google" id="ProtNLM"/>
    </source>
</evidence>
<name>A7VNK1_9FIRM</name>
<reference evidence="1 2" key="1">
    <citation type="submission" date="2007-08" db="EMBL/GenBank/DDBJ databases">
        <title>Draft genome sequence of Clostridium leptum (DSM 753).</title>
        <authorList>
            <person name="Sudarsanam P."/>
            <person name="Ley R."/>
            <person name="Guruge J."/>
            <person name="Turnbaugh P.J."/>
            <person name="Mahowald M."/>
            <person name="Liep D."/>
            <person name="Gordon J."/>
        </authorList>
    </citation>
    <scope>NUCLEOTIDE SEQUENCE [LARGE SCALE GENOMIC DNA]</scope>
    <source>
        <strain evidence="1 2">DSM 753</strain>
    </source>
</reference>
<evidence type="ECO:0000313" key="2">
    <source>
        <dbReference type="Proteomes" id="UP000003490"/>
    </source>
</evidence>
<evidence type="ECO:0000313" key="1">
    <source>
        <dbReference type="EMBL" id="EDO63046.1"/>
    </source>
</evidence>
<comment type="caution">
    <text evidence="1">The sequence shown here is derived from an EMBL/GenBank/DDBJ whole genome shotgun (WGS) entry which is preliminary data.</text>
</comment>
<dbReference type="Proteomes" id="UP000003490">
    <property type="component" value="Unassembled WGS sequence"/>
</dbReference>